<dbReference type="Pfam" id="PF00127">
    <property type="entry name" value="Copper-bind"/>
    <property type="match status" value="1"/>
</dbReference>
<reference evidence="6 7" key="1">
    <citation type="submission" date="2020-03" db="EMBL/GenBank/DDBJ databases">
        <title>Cyclobacterium plantarum sp. nov., a marine bacterium isolated from a coastal-marine wetland.</title>
        <authorList>
            <person name="Sanchez-Porro C."/>
            <person name="Ventosa A."/>
            <person name="Amoozegar M."/>
        </authorList>
    </citation>
    <scope>NUCLEOTIDE SEQUENCE [LARGE SCALE GENOMIC DNA]</scope>
    <source>
        <strain evidence="6 7">GBPx2</strain>
    </source>
</reference>
<dbReference type="PANTHER" id="PTHR38439:SF2">
    <property type="entry name" value="OUTER MEMBRANE PROTEIN H.8"/>
    <property type="match status" value="1"/>
</dbReference>
<evidence type="ECO:0000256" key="2">
    <source>
        <dbReference type="ARBA" id="ARBA00022723"/>
    </source>
</evidence>
<sequence length="169" mass="18738">MRKIIISGFSFLLLSFFISTTLTGIERVNMDDESTTNTFSSKRNGSADTTVVEIKTEGIDLSYSVPEIKAKAGEILRIQYINGSDMNHNIVLVKGEEDIRPVGVAALRAIANDWIPEKEMDRIIAYSALAHAGDTVSFSFKVPPPGIYPYICTYSAHWTQMQGRLISTE</sequence>
<evidence type="ECO:0000256" key="1">
    <source>
        <dbReference type="ARBA" id="ARBA00022448"/>
    </source>
</evidence>
<dbReference type="InterPro" id="IPR050845">
    <property type="entry name" value="Cu-binding_ET"/>
</dbReference>
<keyword evidence="2" id="KW-0479">Metal-binding</keyword>
<proteinExistence type="predicted"/>
<evidence type="ECO:0000313" key="6">
    <source>
        <dbReference type="EMBL" id="NHE56181.1"/>
    </source>
</evidence>
<dbReference type="RefSeq" id="WP_166143791.1">
    <property type="nucleotide sequence ID" value="NZ_JAANYN010000002.1"/>
</dbReference>
<dbReference type="PANTHER" id="PTHR38439">
    <property type="entry name" value="AURACYANIN-B"/>
    <property type="match status" value="1"/>
</dbReference>
<protein>
    <recommendedName>
        <fullName evidence="5">Blue (type 1) copper domain-containing protein</fullName>
    </recommendedName>
</protein>
<dbReference type="EMBL" id="JAANYN010000002">
    <property type="protein sequence ID" value="NHE56181.1"/>
    <property type="molecule type" value="Genomic_DNA"/>
</dbReference>
<dbReference type="Proteomes" id="UP000649799">
    <property type="component" value="Unassembled WGS sequence"/>
</dbReference>
<gene>
    <name evidence="6" type="ORF">G9Q97_05055</name>
</gene>
<keyword evidence="3" id="KW-0249">Electron transport</keyword>
<dbReference type="Gene3D" id="2.60.40.420">
    <property type="entry name" value="Cupredoxins - blue copper proteins"/>
    <property type="match status" value="1"/>
</dbReference>
<name>A0ABX0H302_9BACT</name>
<evidence type="ECO:0000259" key="5">
    <source>
        <dbReference type="Pfam" id="PF00127"/>
    </source>
</evidence>
<organism evidence="6 7">
    <name type="scientific">Cyclobacterium plantarum</name>
    <dbReference type="NCBI Taxonomy" id="2716263"/>
    <lineage>
        <taxon>Bacteria</taxon>
        <taxon>Pseudomonadati</taxon>
        <taxon>Bacteroidota</taxon>
        <taxon>Cytophagia</taxon>
        <taxon>Cytophagales</taxon>
        <taxon>Cyclobacteriaceae</taxon>
        <taxon>Cyclobacterium</taxon>
    </lineage>
</organism>
<comment type="caution">
    <text evidence="6">The sequence shown here is derived from an EMBL/GenBank/DDBJ whole genome shotgun (WGS) entry which is preliminary data.</text>
</comment>
<dbReference type="InterPro" id="IPR008972">
    <property type="entry name" value="Cupredoxin"/>
</dbReference>
<evidence type="ECO:0000256" key="4">
    <source>
        <dbReference type="ARBA" id="ARBA00023008"/>
    </source>
</evidence>
<dbReference type="InterPro" id="IPR000923">
    <property type="entry name" value="BlueCu_1"/>
</dbReference>
<keyword evidence="4" id="KW-0186">Copper</keyword>
<evidence type="ECO:0000313" key="7">
    <source>
        <dbReference type="Proteomes" id="UP000649799"/>
    </source>
</evidence>
<accession>A0ABX0H302</accession>
<dbReference type="SUPFAM" id="SSF49503">
    <property type="entry name" value="Cupredoxins"/>
    <property type="match status" value="1"/>
</dbReference>
<keyword evidence="7" id="KW-1185">Reference proteome</keyword>
<keyword evidence="1" id="KW-0813">Transport</keyword>
<evidence type="ECO:0000256" key="3">
    <source>
        <dbReference type="ARBA" id="ARBA00022982"/>
    </source>
</evidence>
<feature type="domain" description="Blue (type 1) copper" evidence="5">
    <location>
        <begin position="52"/>
        <end position="165"/>
    </location>
</feature>